<name>A0A9X2YBK8_9MYCO</name>
<reference evidence="1" key="2">
    <citation type="journal article" date="2022" name="BMC Genomics">
        <title>Comparative genome analysis of mycobacteria focusing on tRNA and non-coding RNA.</title>
        <authorList>
            <person name="Behra P.R.K."/>
            <person name="Pettersson B.M.F."/>
            <person name="Ramesh M."/>
            <person name="Das S."/>
            <person name="Dasgupta S."/>
            <person name="Kirsebom L.A."/>
        </authorList>
    </citation>
    <scope>NUCLEOTIDE SEQUENCE</scope>
    <source>
        <strain evidence="1">DSM 45406</strain>
    </source>
</reference>
<keyword evidence="3" id="KW-1185">Reference proteome</keyword>
<reference evidence="1" key="1">
    <citation type="submission" date="2020-07" db="EMBL/GenBank/DDBJ databases">
        <authorList>
            <person name="Pettersson B.M.F."/>
            <person name="Behra P.R.K."/>
            <person name="Ramesh M."/>
            <person name="Das S."/>
            <person name="Dasgupta S."/>
            <person name="Kirsebom L.A."/>
        </authorList>
    </citation>
    <scope>NUCLEOTIDE SEQUENCE</scope>
    <source>
        <strain evidence="1">DSM 45406</strain>
    </source>
</reference>
<evidence type="ECO:0000313" key="2">
    <source>
        <dbReference type="EMBL" id="ULP36713.1"/>
    </source>
</evidence>
<dbReference type="EMBL" id="CP092427">
    <property type="protein sequence ID" value="ULP36713.1"/>
    <property type="molecule type" value="Genomic_DNA"/>
</dbReference>
<reference evidence="2" key="3">
    <citation type="submission" date="2022-08" db="EMBL/GenBank/DDBJ databases">
        <title>Whole genome sequencing of non-tuberculosis mycobacteria type-strains.</title>
        <authorList>
            <person name="Igarashi Y."/>
            <person name="Osugi A."/>
            <person name="Mitarai S."/>
        </authorList>
    </citation>
    <scope>NUCLEOTIDE SEQUENCE</scope>
    <source>
        <strain evidence="2">JCM 16372</strain>
    </source>
</reference>
<dbReference type="Proteomes" id="UP001055159">
    <property type="component" value="Chromosome"/>
</dbReference>
<dbReference type="EMBL" id="JACKRN010000414">
    <property type="protein sequence ID" value="MCV7070897.1"/>
    <property type="molecule type" value="Genomic_DNA"/>
</dbReference>
<protein>
    <submittedName>
        <fullName evidence="1">Uncharacterized protein</fullName>
    </submittedName>
</protein>
<evidence type="ECO:0000313" key="1">
    <source>
        <dbReference type="EMBL" id="MCV7070897.1"/>
    </source>
</evidence>
<dbReference type="Proteomes" id="UP001140272">
    <property type="component" value="Unassembled WGS sequence"/>
</dbReference>
<dbReference type="RefSeq" id="WP_043413792.1">
    <property type="nucleotide sequence ID" value="NZ_CP092427.2"/>
</dbReference>
<evidence type="ECO:0000313" key="3">
    <source>
        <dbReference type="Proteomes" id="UP001055159"/>
    </source>
</evidence>
<proteinExistence type="predicted"/>
<gene>
    <name evidence="1" type="ORF">H7H73_11145</name>
    <name evidence="2" type="ORF">MJO55_26680</name>
</gene>
<evidence type="ECO:0000313" key="4">
    <source>
        <dbReference type="Proteomes" id="UP001140272"/>
    </source>
</evidence>
<accession>A0A9X2YBK8</accession>
<sequence length="67" mass="6895">MTDGYFPPVSTLSAAPVGQTTASLLGTHQAGPRELLIETLPRTSAAPVEFSPPLGRALLAPVPRSAL</sequence>
<organism evidence="1 4">
    <name type="scientific">Mycolicibacterium rufum</name>
    <dbReference type="NCBI Taxonomy" id="318424"/>
    <lineage>
        <taxon>Bacteria</taxon>
        <taxon>Bacillati</taxon>
        <taxon>Actinomycetota</taxon>
        <taxon>Actinomycetes</taxon>
        <taxon>Mycobacteriales</taxon>
        <taxon>Mycobacteriaceae</taxon>
        <taxon>Mycolicibacterium</taxon>
    </lineage>
</organism>
<dbReference type="AlphaFoldDB" id="A0A9X2YBK8"/>